<accession>A0A0H3BN85</accession>
<dbReference type="Proteomes" id="UP000008824">
    <property type="component" value="Chromosome"/>
</dbReference>
<dbReference type="HOGENOM" id="CLU_3276298_0_0_6"/>
<evidence type="ECO:0000313" key="2">
    <source>
        <dbReference type="Proteomes" id="UP000008824"/>
    </source>
</evidence>
<dbReference type="KEGG" id="see:SNSL254_A0801"/>
<name>A0A0H3BN85_SALNS</name>
<sequence length="41" mass="4564">MYKIISIDNLQKKSVSYLAIIEHQCGMFFTGCGAVKNAQNV</sequence>
<protein>
    <submittedName>
        <fullName evidence="1">Uncharacterized protein</fullName>
    </submittedName>
</protein>
<dbReference type="AlphaFoldDB" id="A0A0H3BN85"/>
<proteinExistence type="predicted"/>
<organism evidence="1 2">
    <name type="scientific">Salmonella newport (strain SL254)</name>
    <dbReference type="NCBI Taxonomy" id="423368"/>
    <lineage>
        <taxon>Bacteria</taxon>
        <taxon>Pseudomonadati</taxon>
        <taxon>Pseudomonadota</taxon>
        <taxon>Gammaproteobacteria</taxon>
        <taxon>Enterobacterales</taxon>
        <taxon>Enterobacteriaceae</taxon>
        <taxon>Salmonella</taxon>
    </lineage>
</organism>
<evidence type="ECO:0000313" key="1">
    <source>
        <dbReference type="EMBL" id="ACF62371.1"/>
    </source>
</evidence>
<dbReference type="EMBL" id="CP001113">
    <property type="protein sequence ID" value="ACF62371.1"/>
    <property type="molecule type" value="Genomic_DNA"/>
</dbReference>
<gene>
    <name evidence="1" type="ordered locus">SNSL254_A0801</name>
</gene>
<reference evidence="1 2" key="1">
    <citation type="journal article" date="2011" name="J. Bacteriol.">
        <title>Comparative genomics of 28 Salmonella enterica isolates: evidence for CRISPR-mediated adaptive sublineage evolution.</title>
        <authorList>
            <person name="Fricke W.F."/>
            <person name="Mammel M.K."/>
            <person name="McDermott P.F."/>
            <person name="Tartera C."/>
            <person name="White D.G."/>
            <person name="Leclerc J.E."/>
            <person name="Ravel J."/>
            <person name="Cebula T.A."/>
        </authorList>
    </citation>
    <scope>NUCLEOTIDE SEQUENCE [LARGE SCALE GENOMIC DNA]</scope>
    <source>
        <strain evidence="1 2">SL254</strain>
    </source>
</reference>